<dbReference type="GO" id="GO:0016020">
    <property type="term" value="C:membrane"/>
    <property type="evidence" value="ECO:0007669"/>
    <property type="project" value="UniProtKB-SubCell"/>
</dbReference>
<dbReference type="PRINTS" id="PR00385">
    <property type="entry name" value="P450"/>
</dbReference>
<dbReference type="InterPro" id="IPR036396">
    <property type="entry name" value="Cyt_P450_sf"/>
</dbReference>
<dbReference type="FunFam" id="1.10.630.10:FF:000004">
    <property type="entry name" value="cytochrome P450 2D15 isoform X1"/>
    <property type="match status" value="1"/>
</dbReference>
<evidence type="ECO:0000313" key="13">
    <source>
        <dbReference type="EMBL" id="KAG5275642.1"/>
    </source>
</evidence>
<comment type="subcellular location">
    <subcellularLocation>
        <location evidence="2">Membrane</location>
    </subcellularLocation>
</comment>
<dbReference type="InterPro" id="IPR001128">
    <property type="entry name" value="Cyt_P450"/>
</dbReference>
<keyword evidence="5 10" id="KW-0479">Metal-binding</keyword>
<dbReference type="SUPFAM" id="SSF48264">
    <property type="entry name" value="Cytochrome P450"/>
    <property type="match status" value="1"/>
</dbReference>
<comment type="similarity">
    <text evidence="3 11">Belongs to the cytochrome P450 family.</text>
</comment>
<evidence type="ECO:0000256" key="12">
    <source>
        <dbReference type="SAM" id="Phobius"/>
    </source>
</evidence>
<keyword evidence="8 11" id="KW-0503">Monooxygenase</keyword>
<organism evidence="13 14">
    <name type="scientific">Alosa alosa</name>
    <name type="common">allis shad</name>
    <dbReference type="NCBI Taxonomy" id="278164"/>
    <lineage>
        <taxon>Eukaryota</taxon>
        <taxon>Metazoa</taxon>
        <taxon>Chordata</taxon>
        <taxon>Craniata</taxon>
        <taxon>Vertebrata</taxon>
        <taxon>Euteleostomi</taxon>
        <taxon>Actinopterygii</taxon>
        <taxon>Neopterygii</taxon>
        <taxon>Teleostei</taxon>
        <taxon>Clupei</taxon>
        <taxon>Clupeiformes</taxon>
        <taxon>Clupeoidei</taxon>
        <taxon>Clupeidae</taxon>
        <taxon>Alosa</taxon>
    </lineage>
</organism>
<evidence type="ECO:0008006" key="15">
    <source>
        <dbReference type="Google" id="ProtNLM"/>
    </source>
</evidence>
<keyword evidence="12" id="KW-1133">Transmembrane helix</keyword>
<evidence type="ECO:0000256" key="9">
    <source>
        <dbReference type="ARBA" id="ARBA00023136"/>
    </source>
</evidence>
<evidence type="ECO:0000256" key="10">
    <source>
        <dbReference type="PIRSR" id="PIRSR602401-1"/>
    </source>
</evidence>
<dbReference type="InterPro" id="IPR008069">
    <property type="entry name" value="Cyt_P450_E_grp-I_CYP2D-like"/>
</dbReference>
<keyword evidence="9 12" id="KW-0472">Membrane</keyword>
<comment type="cofactor">
    <cofactor evidence="1 10">
        <name>heme</name>
        <dbReference type="ChEBI" id="CHEBI:30413"/>
    </cofactor>
</comment>
<dbReference type="CDD" id="cd11026">
    <property type="entry name" value="CYP2"/>
    <property type="match status" value="1"/>
</dbReference>
<comment type="caution">
    <text evidence="13">The sequence shown here is derived from an EMBL/GenBank/DDBJ whole genome shotgun (WGS) entry which is preliminary data.</text>
</comment>
<dbReference type="PANTHER" id="PTHR24300:SF177">
    <property type="entry name" value="CYTOCHROME P450 2J2"/>
    <property type="match status" value="1"/>
</dbReference>
<name>A0AAV6GNW8_9TELE</name>
<evidence type="ECO:0000256" key="8">
    <source>
        <dbReference type="ARBA" id="ARBA00023033"/>
    </source>
</evidence>
<dbReference type="GO" id="GO:0016712">
    <property type="term" value="F:oxidoreductase activity, acting on paired donors, with incorporation or reduction of molecular oxygen, reduced flavin or flavoprotein as one donor, and incorporation of one atom of oxygen"/>
    <property type="evidence" value="ECO:0007669"/>
    <property type="project" value="InterPro"/>
</dbReference>
<keyword evidence="12" id="KW-0812">Transmembrane</keyword>
<dbReference type="Gene3D" id="1.10.630.10">
    <property type="entry name" value="Cytochrome P450"/>
    <property type="match status" value="1"/>
</dbReference>
<evidence type="ECO:0000256" key="3">
    <source>
        <dbReference type="ARBA" id="ARBA00010617"/>
    </source>
</evidence>
<dbReference type="Proteomes" id="UP000823561">
    <property type="component" value="Chromosome 9"/>
</dbReference>
<evidence type="ECO:0000256" key="1">
    <source>
        <dbReference type="ARBA" id="ARBA00001971"/>
    </source>
</evidence>
<dbReference type="EMBL" id="JADWDJ010000009">
    <property type="protein sequence ID" value="KAG5275642.1"/>
    <property type="molecule type" value="Genomic_DNA"/>
</dbReference>
<dbReference type="InterPro" id="IPR017972">
    <property type="entry name" value="Cyt_P450_CS"/>
</dbReference>
<dbReference type="Pfam" id="PF00067">
    <property type="entry name" value="p450"/>
    <property type="match status" value="1"/>
</dbReference>
<gene>
    <name evidence="13" type="ORF">AALO_G00122950</name>
</gene>
<evidence type="ECO:0000256" key="4">
    <source>
        <dbReference type="ARBA" id="ARBA00022617"/>
    </source>
</evidence>
<evidence type="ECO:0000256" key="5">
    <source>
        <dbReference type="ARBA" id="ARBA00022723"/>
    </source>
</evidence>
<evidence type="ECO:0000256" key="2">
    <source>
        <dbReference type="ARBA" id="ARBA00004370"/>
    </source>
</evidence>
<keyword evidence="14" id="KW-1185">Reference proteome</keyword>
<sequence>MASSSSSTFSSSLLKWMDIQVLLVSTIVFLLLADIMRRRRPKTFPPGPLCWPVIGNTVTIDFKKAHLELCRLAEQYGNIYSLKMSSSWSVVLNGYKMVREALVTQGDTMADRPESALSMEVSNHLGVVTSNGYLWRQQRKFALFTLKYFGVGKKSLESAILDEFTHLSRDIEELDGKPFNPHLPTNYAVANIICSLVFGHRFEFTDKKFQTLMAMFDKTIELEASIWAQLYDAFPMVMKRLPGPHQTVRNIYDHVKVFLREEIEQHKKDWEPSEPRDYIDCYLNEIEKSKENAAAGFTEDNLIMCSLDLFVAGSETTSTTLRWSFLYMAKYPEVQEKVQAEIDRVIGQSRLPTMADRADMPYTDAVIHEIQRIGNIAPLGLPRYTTKDVQLGDYLIPKGTEIIANLTSVMFDKEEWETPHTFNPGHFLNKEGKFVKNPAFIPFSAGKRVCLGESLAKMELFLFFTSFLQRYTFSMPAGVKPVMDFRFGITLAPQPYEICATPRHL</sequence>
<dbReference type="InterPro" id="IPR050182">
    <property type="entry name" value="Cytochrome_P450_fam2"/>
</dbReference>
<dbReference type="GO" id="GO:0006082">
    <property type="term" value="P:organic acid metabolic process"/>
    <property type="evidence" value="ECO:0007669"/>
    <property type="project" value="TreeGrafter"/>
</dbReference>
<protein>
    <recommendedName>
        <fullName evidence="15">Cytochrome P450</fullName>
    </recommendedName>
</protein>
<dbReference type="GO" id="GO:0020037">
    <property type="term" value="F:heme binding"/>
    <property type="evidence" value="ECO:0007669"/>
    <property type="project" value="InterPro"/>
</dbReference>
<dbReference type="GO" id="GO:0006805">
    <property type="term" value="P:xenobiotic metabolic process"/>
    <property type="evidence" value="ECO:0007669"/>
    <property type="project" value="TreeGrafter"/>
</dbReference>
<dbReference type="GO" id="GO:0005506">
    <property type="term" value="F:iron ion binding"/>
    <property type="evidence" value="ECO:0007669"/>
    <property type="project" value="InterPro"/>
</dbReference>
<dbReference type="PROSITE" id="PS00086">
    <property type="entry name" value="CYTOCHROME_P450"/>
    <property type="match status" value="1"/>
</dbReference>
<dbReference type="AlphaFoldDB" id="A0AAV6GNW8"/>
<feature type="binding site" description="axial binding residue" evidence="10">
    <location>
        <position position="450"/>
    </location>
    <ligand>
        <name>heme</name>
        <dbReference type="ChEBI" id="CHEBI:30413"/>
    </ligand>
    <ligandPart>
        <name>Fe</name>
        <dbReference type="ChEBI" id="CHEBI:18248"/>
    </ligandPart>
</feature>
<proteinExistence type="inferred from homology"/>
<dbReference type="PRINTS" id="PR01686">
    <property type="entry name" value="EP450ICYP2D"/>
</dbReference>
<evidence type="ECO:0000256" key="7">
    <source>
        <dbReference type="ARBA" id="ARBA00023004"/>
    </source>
</evidence>
<dbReference type="PANTHER" id="PTHR24300">
    <property type="entry name" value="CYTOCHROME P450 508A4-RELATED"/>
    <property type="match status" value="1"/>
</dbReference>
<accession>A0AAV6GNW8</accession>
<dbReference type="InterPro" id="IPR002401">
    <property type="entry name" value="Cyt_P450_E_grp-I"/>
</dbReference>
<evidence type="ECO:0000256" key="11">
    <source>
        <dbReference type="RuleBase" id="RU000461"/>
    </source>
</evidence>
<feature type="transmembrane region" description="Helical" evidence="12">
    <location>
        <begin position="13"/>
        <end position="33"/>
    </location>
</feature>
<reference evidence="13" key="1">
    <citation type="submission" date="2020-10" db="EMBL/GenBank/DDBJ databases">
        <title>Chromosome-scale genome assembly of the Allis shad, Alosa alosa.</title>
        <authorList>
            <person name="Margot Z."/>
            <person name="Christophe K."/>
            <person name="Cabau C."/>
            <person name="Louis A."/>
            <person name="Berthelot C."/>
            <person name="Parey E."/>
            <person name="Roest Crollius H."/>
            <person name="Montfort J."/>
            <person name="Robinson-Rechavi M."/>
            <person name="Bucao C."/>
            <person name="Bouchez O."/>
            <person name="Gislard M."/>
            <person name="Lluch J."/>
            <person name="Milhes M."/>
            <person name="Lampietro C."/>
            <person name="Lopez Roques C."/>
            <person name="Donnadieu C."/>
            <person name="Braasch I."/>
            <person name="Desvignes T."/>
            <person name="Postlethwait J."/>
            <person name="Bobe J."/>
            <person name="Guiguen Y."/>
        </authorList>
    </citation>
    <scope>NUCLEOTIDE SEQUENCE</scope>
    <source>
        <strain evidence="13">M-15738</strain>
        <tissue evidence="13">Blood</tissue>
    </source>
</reference>
<keyword evidence="7 10" id="KW-0408">Iron</keyword>
<evidence type="ECO:0000256" key="6">
    <source>
        <dbReference type="ARBA" id="ARBA00023002"/>
    </source>
</evidence>
<evidence type="ECO:0000313" key="14">
    <source>
        <dbReference type="Proteomes" id="UP000823561"/>
    </source>
</evidence>
<keyword evidence="6 11" id="KW-0560">Oxidoreductase</keyword>
<keyword evidence="4 10" id="KW-0349">Heme</keyword>
<dbReference type="GO" id="GO:0005737">
    <property type="term" value="C:cytoplasm"/>
    <property type="evidence" value="ECO:0007669"/>
    <property type="project" value="TreeGrafter"/>
</dbReference>
<dbReference type="PRINTS" id="PR00463">
    <property type="entry name" value="EP450I"/>
</dbReference>